<dbReference type="EMBL" id="GBXM01015222">
    <property type="protein sequence ID" value="JAH93355.1"/>
    <property type="molecule type" value="Transcribed_RNA"/>
</dbReference>
<evidence type="ECO:0000313" key="2">
    <source>
        <dbReference type="EMBL" id="JAH93355.1"/>
    </source>
</evidence>
<feature type="chain" id="PRO_5002434582" evidence="1">
    <location>
        <begin position="22"/>
        <end position="51"/>
    </location>
</feature>
<evidence type="ECO:0000256" key="1">
    <source>
        <dbReference type="SAM" id="SignalP"/>
    </source>
</evidence>
<reference evidence="2" key="1">
    <citation type="submission" date="2014-11" db="EMBL/GenBank/DDBJ databases">
        <authorList>
            <person name="Amaro Gonzalez C."/>
        </authorList>
    </citation>
    <scope>NUCLEOTIDE SEQUENCE</scope>
</reference>
<sequence length="51" mass="5920">MLCYAFRSALFFIFLMDSVLSHSICTKFKQGFKNPLACLPGITWMYSTVYQ</sequence>
<protein>
    <submittedName>
        <fullName evidence="2">Uncharacterized protein</fullName>
    </submittedName>
</protein>
<keyword evidence="1" id="KW-0732">Signal</keyword>
<feature type="signal peptide" evidence="1">
    <location>
        <begin position="1"/>
        <end position="21"/>
    </location>
</feature>
<accession>A0A0E9WUZ4</accession>
<reference evidence="2" key="2">
    <citation type="journal article" date="2015" name="Fish Shellfish Immunol.">
        <title>Early steps in the European eel (Anguilla anguilla)-Vibrio vulnificus interaction in the gills: Role of the RtxA13 toxin.</title>
        <authorList>
            <person name="Callol A."/>
            <person name="Pajuelo D."/>
            <person name="Ebbesson L."/>
            <person name="Teles M."/>
            <person name="MacKenzie S."/>
            <person name="Amaro C."/>
        </authorList>
    </citation>
    <scope>NUCLEOTIDE SEQUENCE</scope>
</reference>
<organism evidence="2">
    <name type="scientific">Anguilla anguilla</name>
    <name type="common">European freshwater eel</name>
    <name type="synonym">Muraena anguilla</name>
    <dbReference type="NCBI Taxonomy" id="7936"/>
    <lineage>
        <taxon>Eukaryota</taxon>
        <taxon>Metazoa</taxon>
        <taxon>Chordata</taxon>
        <taxon>Craniata</taxon>
        <taxon>Vertebrata</taxon>
        <taxon>Euteleostomi</taxon>
        <taxon>Actinopterygii</taxon>
        <taxon>Neopterygii</taxon>
        <taxon>Teleostei</taxon>
        <taxon>Anguilliformes</taxon>
        <taxon>Anguillidae</taxon>
        <taxon>Anguilla</taxon>
    </lineage>
</organism>
<proteinExistence type="predicted"/>
<name>A0A0E9WUZ4_ANGAN</name>
<dbReference type="AlphaFoldDB" id="A0A0E9WUZ4"/>